<dbReference type="Proteomes" id="UP000663826">
    <property type="component" value="Unassembled WGS sequence"/>
</dbReference>
<dbReference type="EMBL" id="CAJMWQ010000971">
    <property type="protein sequence ID" value="CAE6414642.1"/>
    <property type="molecule type" value="Genomic_DNA"/>
</dbReference>
<gene>
    <name evidence="2" type="ORF">RDB_LOCUS41359</name>
</gene>
<evidence type="ECO:0000313" key="3">
    <source>
        <dbReference type="Proteomes" id="UP000663826"/>
    </source>
</evidence>
<reference evidence="2" key="1">
    <citation type="submission" date="2021-01" db="EMBL/GenBank/DDBJ databases">
        <authorList>
            <person name="Kaushik A."/>
        </authorList>
    </citation>
    <scope>NUCLEOTIDE SEQUENCE</scope>
    <source>
        <strain evidence="2">AG1-1B</strain>
    </source>
</reference>
<feature type="chain" id="PRO_5034156430" description="Spherulin-4" evidence="1">
    <location>
        <begin position="25"/>
        <end position="250"/>
    </location>
</feature>
<dbReference type="PANTHER" id="PTHR35040">
    <property type="match status" value="1"/>
</dbReference>
<dbReference type="InterPro" id="IPR021986">
    <property type="entry name" value="Spherulin4"/>
</dbReference>
<dbReference type="AlphaFoldDB" id="A0A8H2X1D5"/>
<evidence type="ECO:0000256" key="1">
    <source>
        <dbReference type="SAM" id="SignalP"/>
    </source>
</evidence>
<protein>
    <recommendedName>
        <fullName evidence="4">Spherulin-4</fullName>
    </recommendedName>
</protein>
<accession>A0A8H2X1D5</accession>
<evidence type="ECO:0000313" key="2">
    <source>
        <dbReference type="EMBL" id="CAE6414642.1"/>
    </source>
</evidence>
<organism evidence="2 3">
    <name type="scientific">Rhizoctonia solani</name>
    <dbReference type="NCBI Taxonomy" id="456999"/>
    <lineage>
        <taxon>Eukaryota</taxon>
        <taxon>Fungi</taxon>
        <taxon>Dikarya</taxon>
        <taxon>Basidiomycota</taxon>
        <taxon>Agaricomycotina</taxon>
        <taxon>Agaricomycetes</taxon>
        <taxon>Cantharellales</taxon>
        <taxon>Ceratobasidiaceae</taxon>
        <taxon>Rhizoctonia</taxon>
    </lineage>
</organism>
<dbReference type="Pfam" id="PF12138">
    <property type="entry name" value="Spherulin4"/>
    <property type="match status" value="1"/>
</dbReference>
<feature type="signal peptide" evidence="1">
    <location>
        <begin position="1"/>
        <end position="24"/>
    </location>
</feature>
<name>A0A8H2X1D5_9AGAM</name>
<proteinExistence type="predicted"/>
<evidence type="ECO:0008006" key="4">
    <source>
        <dbReference type="Google" id="ProtNLM"/>
    </source>
</evidence>
<sequence length="250" mass="26489">MLFARAALASGIIFPLYIYPGTSCSEWTPLINAITNHPNLPFWVVVNPASGPGATNSQPDANYQACIPQLRPAANPNVKVLGYVPTGFGSRAQSAVQADITTYSQWGAAYKPSGIFFDEVAANSGNEALYSGYSSFAKGKISGAAITLNPGVVTPAAYYGFSDQIVTREDNYNSFSPSQYTISSSTPASKQAVILHTTGFTVPACMVNATVHVDKIGAVYFTNDVLPNPYDAFPSYWTDLVNAVQAAAST</sequence>
<keyword evidence="1" id="KW-0732">Signal</keyword>
<dbReference type="PANTHER" id="PTHR35040:SF9">
    <property type="entry name" value="4-LIKE CELL SURFACE PROTEIN, PUTATIVE (AFU_ORTHOLOGUE AFUA_4G14080)-RELATED"/>
    <property type="match status" value="1"/>
</dbReference>
<comment type="caution">
    <text evidence="2">The sequence shown here is derived from an EMBL/GenBank/DDBJ whole genome shotgun (WGS) entry which is preliminary data.</text>
</comment>